<feature type="compositionally biased region" description="Polar residues" evidence="1">
    <location>
        <begin position="1"/>
        <end position="16"/>
    </location>
</feature>
<dbReference type="SUPFAM" id="SSF63829">
    <property type="entry name" value="Calcium-dependent phosphotriesterase"/>
    <property type="match status" value="1"/>
</dbReference>
<evidence type="ECO:0000256" key="2">
    <source>
        <dbReference type="SAM" id="Phobius"/>
    </source>
</evidence>
<dbReference type="PANTHER" id="PTHR47064:SF2">
    <property type="entry name" value="SMP-30_GLUCONOLACTONASE_LRE-LIKE REGION DOMAIN-CONTAINING PROTEIN-RELATED"/>
    <property type="match status" value="1"/>
</dbReference>
<keyword evidence="2" id="KW-0472">Membrane</keyword>
<keyword evidence="2" id="KW-0812">Transmembrane</keyword>
<dbReference type="AlphaFoldDB" id="A0A165RRS3"/>
<evidence type="ECO:0000313" key="4">
    <source>
        <dbReference type="EMBL" id="KZT71085.1"/>
    </source>
</evidence>
<evidence type="ECO:0000313" key="5">
    <source>
        <dbReference type="Proteomes" id="UP000076727"/>
    </source>
</evidence>
<reference evidence="4 5" key="1">
    <citation type="journal article" date="2016" name="Mol. Biol. Evol.">
        <title>Comparative Genomics of Early-Diverging Mushroom-Forming Fungi Provides Insights into the Origins of Lignocellulose Decay Capabilities.</title>
        <authorList>
            <person name="Nagy L.G."/>
            <person name="Riley R."/>
            <person name="Tritt A."/>
            <person name="Adam C."/>
            <person name="Daum C."/>
            <person name="Floudas D."/>
            <person name="Sun H."/>
            <person name="Yadav J.S."/>
            <person name="Pangilinan J."/>
            <person name="Larsson K.H."/>
            <person name="Matsuura K."/>
            <person name="Barry K."/>
            <person name="Labutti K."/>
            <person name="Kuo R."/>
            <person name="Ohm R.A."/>
            <person name="Bhattacharya S.S."/>
            <person name="Shirouzu T."/>
            <person name="Yoshinaga Y."/>
            <person name="Martin F.M."/>
            <person name="Grigoriev I.V."/>
            <person name="Hibbett D.S."/>
        </authorList>
    </citation>
    <scope>NUCLEOTIDE SEQUENCE [LARGE SCALE GENOMIC DNA]</scope>
    <source>
        <strain evidence="4 5">L-15889</strain>
    </source>
</reference>
<dbReference type="OrthoDB" id="423498at2759"/>
<dbReference type="InterPro" id="IPR011042">
    <property type="entry name" value="6-blade_b-propeller_TolB-like"/>
</dbReference>
<dbReference type="Pfam" id="PF08450">
    <property type="entry name" value="SGL"/>
    <property type="match status" value="1"/>
</dbReference>
<feature type="domain" description="SMP-30/Gluconolactonase/LRE-like region" evidence="3">
    <location>
        <begin position="209"/>
        <end position="411"/>
    </location>
</feature>
<dbReference type="GO" id="GO:0016787">
    <property type="term" value="F:hydrolase activity"/>
    <property type="evidence" value="ECO:0007669"/>
    <property type="project" value="UniProtKB-KW"/>
</dbReference>
<protein>
    <submittedName>
        <fullName evidence="4">D-lactonohydrolase-like protein</fullName>
    </submittedName>
</protein>
<evidence type="ECO:0000259" key="3">
    <source>
        <dbReference type="Pfam" id="PF08450"/>
    </source>
</evidence>
<sequence length="436" mass="46800">MSMSAEPTSTPQSNARDSQDGGSGMTPLSWIVIALAGLSAYIWPGTPESVSLEGVVLPPQMMYVNPLSFAVHPPGAPFRGDGWTDHFNPTNTSLPFFQIFHPGFLKVLGQNPSIRAITSNPGFAFAHEAPIWVPETDELFLSSQDGGYLGFSDWNHNNQVGKLSLSDVKEMATASGSRTSPLNVTVTPLSLPDIVQMTNGGTGPYYGSLLLVNSGRGIRAPNLALVNPLAPHNATIILDNYFGRQFNSLNDVKIHPRNGKIYFTDVTYGWLNHFRPAPLLPNQVYMFDPKSGNVRVVADGFTRCNGLAFSIDGKLAYIADSGAAGGFLGKNTTDPAAIYAFDVDPQSDTLVDRRVFAHVDAGVPDGIQVDTLGNVYASCGDGVHVWDRSGTLLGKFFIGTESANMVFAGRGRLVILAETAVYLAEVFANGVKLSWP</sequence>
<dbReference type="STRING" id="1314783.A0A165RRS3"/>
<keyword evidence="4" id="KW-0378">Hydrolase</keyword>
<accession>A0A165RRS3</accession>
<dbReference type="PANTHER" id="PTHR47064">
    <property type="entry name" value="PUTATIVE (AFU_ORTHOLOGUE AFUA_1G08990)-RELATED"/>
    <property type="match status" value="1"/>
</dbReference>
<name>A0A165RRS3_9APHY</name>
<keyword evidence="5" id="KW-1185">Reference proteome</keyword>
<keyword evidence="2" id="KW-1133">Transmembrane helix</keyword>
<organism evidence="4 5">
    <name type="scientific">Daedalea quercina L-15889</name>
    <dbReference type="NCBI Taxonomy" id="1314783"/>
    <lineage>
        <taxon>Eukaryota</taxon>
        <taxon>Fungi</taxon>
        <taxon>Dikarya</taxon>
        <taxon>Basidiomycota</taxon>
        <taxon>Agaricomycotina</taxon>
        <taxon>Agaricomycetes</taxon>
        <taxon>Polyporales</taxon>
        <taxon>Fomitopsis</taxon>
    </lineage>
</organism>
<dbReference type="Gene3D" id="2.120.10.30">
    <property type="entry name" value="TolB, C-terminal domain"/>
    <property type="match status" value="1"/>
</dbReference>
<dbReference type="InterPro" id="IPR013658">
    <property type="entry name" value="SGL"/>
</dbReference>
<dbReference type="InterPro" id="IPR052988">
    <property type="entry name" value="Oryzine_lactonohydrolase"/>
</dbReference>
<dbReference type="EMBL" id="KV429047">
    <property type="protein sequence ID" value="KZT71085.1"/>
    <property type="molecule type" value="Genomic_DNA"/>
</dbReference>
<gene>
    <name evidence="4" type="ORF">DAEQUDRAFT_724438</name>
</gene>
<dbReference type="Proteomes" id="UP000076727">
    <property type="component" value="Unassembled WGS sequence"/>
</dbReference>
<feature type="region of interest" description="Disordered" evidence="1">
    <location>
        <begin position="1"/>
        <end position="22"/>
    </location>
</feature>
<proteinExistence type="predicted"/>
<feature type="transmembrane region" description="Helical" evidence="2">
    <location>
        <begin position="21"/>
        <end position="43"/>
    </location>
</feature>
<evidence type="ECO:0000256" key="1">
    <source>
        <dbReference type="SAM" id="MobiDB-lite"/>
    </source>
</evidence>